<keyword evidence="1" id="KW-0732">Signal</keyword>
<evidence type="ECO:0000313" key="3">
    <source>
        <dbReference type="EMBL" id="KAJ7358479.1"/>
    </source>
</evidence>
<evidence type="ECO:0000256" key="1">
    <source>
        <dbReference type="SAM" id="SignalP"/>
    </source>
</evidence>
<accession>A0AAD6ZN31</accession>
<name>A0AAD6ZN31_9AGAR</name>
<dbReference type="EMBL" id="JARIHO010000007">
    <property type="protein sequence ID" value="KAJ7358479.1"/>
    <property type="molecule type" value="Genomic_DNA"/>
</dbReference>
<gene>
    <name evidence="3" type="ORF">DFH08DRAFT_1043545</name>
    <name evidence="2" type="ORF">DFH08DRAFT_814949</name>
</gene>
<dbReference type="AlphaFoldDB" id="A0AAD6ZN31"/>
<protein>
    <submittedName>
        <fullName evidence="2">Uncharacterized protein</fullName>
    </submittedName>
</protein>
<sequence length="108" mass="11777">MAVAGGCGVACGVAWLVLAYAGPSHLNQDSAMMNHEVPRFKLSSSTLFMLNPYPAQFDAIRQNGLCTPFGRRRAWGRSSVEWGIPMLSGEIHARQTQAILSAEWLVIT</sequence>
<dbReference type="Proteomes" id="UP001218218">
    <property type="component" value="Unassembled WGS sequence"/>
</dbReference>
<dbReference type="EMBL" id="JARIHO010000036">
    <property type="protein sequence ID" value="KAJ7330858.1"/>
    <property type="molecule type" value="Genomic_DNA"/>
</dbReference>
<reference evidence="2" key="1">
    <citation type="submission" date="2023-03" db="EMBL/GenBank/DDBJ databases">
        <title>Massive genome expansion in bonnet fungi (Mycena s.s.) driven by repeated elements and novel gene families across ecological guilds.</title>
        <authorList>
            <consortium name="Lawrence Berkeley National Laboratory"/>
            <person name="Harder C.B."/>
            <person name="Miyauchi S."/>
            <person name="Viragh M."/>
            <person name="Kuo A."/>
            <person name="Thoen E."/>
            <person name="Andreopoulos B."/>
            <person name="Lu D."/>
            <person name="Skrede I."/>
            <person name="Drula E."/>
            <person name="Henrissat B."/>
            <person name="Morin E."/>
            <person name="Kohler A."/>
            <person name="Barry K."/>
            <person name="LaButti K."/>
            <person name="Morin E."/>
            <person name="Salamov A."/>
            <person name="Lipzen A."/>
            <person name="Mereny Z."/>
            <person name="Hegedus B."/>
            <person name="Baldrian P."/>
            <person name="Stursova M."/>
            <person name="Weitz H."/>
            <person name="Taylor A."/>
            <person name="Grigoriev I.V."/>
            <person name="Nagy L.G."/>
            <person name="Martin F."/>
            <person name="Kauserud H."/>
        </authorList>
    </citation>
    <scope>NUCLEOTIDE SEQUENCE</scope>
    <source>
        <strain evidence="2">CBHHK002</strain>
    </source>
</reference>
<comment type="caution">
    <text evidence="2">The sequence shown here is derived from an EMBL/GenBank/DDBJ whole genome shotgun (WGS) entry which is preliminary data.</text>
</comment>
<feature type="signal peptide" evidence="1">
    <location>
        <begin position="1"/>
        <end position="21"/>
    </location>
</feature>
<keyword evidence="4" id="KW-1185">Reference proteome</keyword>
<organism evidence="2 4">
    <name type="scientific">Mycena albidolilacea</name>
    <dbReference type="NCBI Taxonomy" id="1033008"/>
    <lineage>
        <taxon>Eukaryota</taxon>
        <taxon>Fungi</taxon>
        <taxon>Dikarya</taxon>
        <taxon>Basidiomycota</taxon>
        <taxon>Agaricomycotina</taxon>
        <taxon>Agaricomycetes</taxon>
        <taxon>Agaricomycetidae</taxon>
        <taxon>Agaricales</taxon>
        <taxon>Marasmiineae</taxon>
        <taxon>Mycenaceae</taxon>
        <taxon>Mycena</taxon>
    </lineage>
</organism>
<feature type="chain" id="PRO_5042441806" evidence="1">
    <location>
        <begin position="22"/>
        <end position="108"/>
    </location>
</feature>
<evidence type="ECO:0000313" key="2">
    <source>
        <dbReference type="EMBL" id="KAJ7330858.1"/>
    </source>
</evidence>
<evidence type="ECO:0000313" key="4">
    <source>
        <dbReference type="Proteomes" id="UP001218218"/>
    </source>
</evidence>
<proteinExistence type="predicted"/>